<feature type="coiled-coil region" evidence="1">
    <location>
        <begin position="3"/>
        <end position="30"/>
    </location>
</feature>
<dbReference type="NCBIfam" id="NF038048">
    <property type="entry name" value="DIP1984_fam"/>
    <property type="match status" value="1"/>
</dbReference>
<accession>A0A9D1FMS0</accession>
<dbReference type="CDD" id="cd12208">
    <property type="entry name" value="DIP1984-like"/>
    <property type="match status" value="1"/>
</dbReference>
<keyword evidence="1" id="KW-0175">Coiled coil</keyword>
<gene>
    <name evidence="2" type="ORF">IAB51_07855</name>
</gene>
<dbReference type="EMBL" id="DVJP01000050">
    <property type="protein sequence ID" value="HIS76711.1"/>
    <property type="molecule type" value="Genomic_DNA"/>
</dbReference>
<dbReference type="AlphaFoldDB" id="A0A9D1FMS0"/>
<protein>
    <submittedName>
        <fullName evidence="2">DIP1984 family protein</fullName>
    </submittedName>
</protein>
<reference evidence="2" key="1">
    <citation type="submission" date="2020-10" db="EMBL/GenBank/DDBJ databases">
        <authorList>
            <person name="Gilroy R."/>
        </authorList>
    </citation>
    <scope>NUCLEOTIDE SEQUENCE</scope>
    <source>
        <strain evidence="2">CHK199-13235</strain>
    </source>
</reference>
<evidence type="ECO:0000313" key="2">
    <source>
        <dbReference type="EMBL" id="HIS76711.1"/>
    </source>
</evidence>
<name>A0A9D1FMS0_9FIRM</name>
<dbReference type="Proteomes" id="UP000824002">
    <property type="component" value="Unassembled WGS sequence"/>
</dbReference>
<dbReference type="InterPro" id="IPR047741">
    <property type="entry name" value="DIP1984-like"/>
</dbReference>
<proteinExistence type="predicted"/>
<comment type="caution">
    <text evidence="2">The sequence shown here is derived from an EMBL/GenBank/DDBJ whole genome shotgun (WGS) entry which is preliminary data.</text>
</comment>
<dbReference type="Gene3D" id="6.10.320.10">
    <property type="match status" value="1"/>
</dbReference>
<organism evidence="2 3">
    <name type="scientific">Candidatus Merdivicinus excrementipullorum</name>
    <dbReference type="NCBI Taxonomy" id="2840867"/>
    <lineage>
        <taxon>Bacteria</taxon>
        <taxon>Bacillati</taxon>
        <taxon>Bacillota</taxon>
        <taxon>Clostridia</taxon>
        <taxon>Eubacteriales</taxon>
        <taxon>Oscillospiraceae</taxon>
        <taxon>Oscillospiraceae incertae sedis</taxon>
        <taxon>Candidatus Merdivicinus</taxon>
    </lineage>
</organism>
<feature type="coiled-coil region" evidence="1">
    <location>
        <begin position="119"/>
        <end position="146"/>
    </location>
</feature>
<sequence>MKLAEALQERADLNRKIEQLNNRLSNNALVQEGEEPAENPEKLKQELDASISRLACLMAQINLTNCRTVVDGQTLTELIAKKDALLLKLHVYRDAVYAGSQTAYRARNTEIKIKAAFSVPAWQAEVDRMSKEVRQLDNKLQESNWRTELLE</sequence>
<reference evidence="2" key="2">
    <citation type="journal article" date="2021" name="PeerJ">
        <title>Extensive microbial diversity within the chicken gut microbiome revealed by metagenomics and culture.</title>
        <authorList>
            <person name="Gilroy R."/>
            <person name="Ravi A."/>
            <person name="Getino M."/>
            <person name="Pursley I."/>
            <person name="Horton D.L."/>
            <person name="Alikhan N.F."/>
            <person name="Baker D."/>
            <person name="Gharbi K."/>
            <person name="Hall N."/>
            <person name="Watson M."/>
            <person name="Adriaenssens E.M."/>
            <person name="Foster-Nyarko E."/>
            <person name="Jarju S."/>
            <person name="Secka A."/>
            <person name="Antonio M."/>
            <person name="Oren A."/>
            <person name="Chaudhuri R.R."/>
            <person name="La Ragione R."/>
            <person name="Hildebrand F."/>
            <person name="Pallen M.J."/>
        </authorList>
    </citation>
    <scope>NUCLEOTIDE SEQUENCE</scope>
    <source>
        <strain evidence="2">CHK199-13235</strain>
    </source>
</reference>
<evidence type="ECO:0000256" key="1">
    <source>
        <dbReference type="SAM" id="Coils"/>
    </source>
</evidence>
<evidence type="ECO:0000313" key="3">
    <source>
        <dbReference type="Proteomes" id="UP000824002"/>
    </source>
</evidence>
<dbReference type="Pfam" id="PF20935">
    <property type="entry name" value="DUF6847"/>
    <property type="match status" value="1"/>
</dbReference>